<sequence length="127" mass="14492">MLKGNRSLPNAVKGKFKILSRVHHSNSAQIPTITKLVCIKMNDHPFFSVNAGQNFSCENRIGERTCQDSGTWNPRWATFRFNYSAQTQQPSALHIMINFRNHVAEKWLLKGEKKLALWAVSISSYPC</sequence>
<dbReference type="EMBL" id="JBCGBO010000001">
    <property type="protein sequence ID" value="KAK9230188.1"/>
    <property type="molecule type" value="Genomic_DNA"/>
</dbReference>
<comment type="caution">
    <text evidence="1">The sequence shown here is derived from an EMBL/GenBank/DDBJ whole genome shotgun (WGS) entry which is preliminary data.</text>
</comment>
<reference evidence="1 2" key="1">
    <citation type="submission" date="2024-05" db="EMBL/GenBank/DDBJ databases">
        <title>Haplotype-resolved chromosome-level genome assembly of Huyou (Citrus changshanensis).</title>
        <authorList>
            <person name="Miao C."/>
            <person name="Chen W."/>
            <person name="Wu Y."/>
            <person name="Wang L."/>
            <person name="Zhao S."/>
            <person name="Grierson D."/>
            <person name="Xu C."/>
            <person name="Chen K."/>
        </authorList>
    </citation>
    <scope>NUCLEOTIDE SEQUENCE [LARGE SCALE GENOMIC DNA]</scope>
    <source>
        <strain evidence="1">01-14</strain>
        <tissue evidence="1">Leaf</tissue>
    </source>
</reference>
<accession>A0AAP0R1T5</accession>
<keyword evidence="2" id="KW-1185">Reference proteome</keyword>
<evidence type="ECO:0000313" key="2">
    <source>
        <dbReference type="Proteomes" id="UP001428341"/>
    </source>
</evidence>
<dbReference type="Proteomes" id="UP001428341">
    <property type="component" value="Unassembled WGS sequence"/>
</dbReference>
<protein>
    <submittedName>
        <fullName evidence="1">Uncharacterized protein</fullName>
    </submittedName>
</protein>
<proteinExistence type="predicted"/>
<name>A0AAP0R1T5_9ROSI</name>
<organism evidence="1 2">
    <name type="scientific">Citrus x changshan-huyou</name>
    <dbReference type="NCBI Taxonomy" id="2935761"/>
    <lineage>
        <taxon>Eukaryota</taxon>
        <taxon>Viridiplantae</taxon>
        <taxon>Streptophyta</taxon>
        <taxon>Embryophyta</taxon>
        <taxon>Tracheophyta</taxon>
        <taxon>Spermatophyta</taxon>
        <taxon>Magnoliopsida</taxon>
        <taxon>eudicotyledons</taxon>
        <taxon>Gunneridae</taxon>
        <taxon>Pentapetalae</taxon>
        <taxon>rosids</taxon>
        <taxon>malvids</taxon>
        <taxon>Sapindales</taxon>
        <taxon>Rutaceae</taxon>
        <taxon>Aurantioideae</taxon>
        <taxon>Citrus</taxon>
    </lineage>
</organism>
<dbReference type="AlphaFoldDB" id="A0AAP0R1T5"/>
<evidence type="ECO:0000313" key="1">
    <source>
        <dbReference type="EMBL" id="KAK9230188.1"/>
    </source>
</evidence>
<gene>
    <name evidence="1" type="ORF">WN944_023155</name>
</gene>